<evidence type="ECO:0000313" key="2">
    <source>
        <dbReference type="EMBL" id="SDJ80052.1"/>
    </source>
</evidence>
<accession>A0ABY0QAM5</accession>
<evidence type="ECO:0000259" key="1">
    <source>
        <dbReference type="Pfam" id="PF10546"/>
    </source>
</evidence>
<name>A0ABY0QAM5_9BRAD</name>
<keyword evidence="3" id="KW-1185">Reference proteome</keyword>
<proteinExistence type="predicted"/>
<dbReference type="Pfam" id="PF10546">
    <property type="entry name" value="P63C"/>
    <property type="match status" value="1"/>
</dbReference>
<gene>
    <name evidence="2" type="ORF">SAMN05444163_6476</name>
</gene>
<feature type="domain" description="Bacteriophage Mx8 p63 C-terminal" evidence="1">
    <location>
        <begin position="42"/>
        <end position="83"/>
    </location>
</feature>
<dbReference type="Proteomes" id="UP000198803">
    <property type="component" value="Chromosome I"/>
</dbReference>
<protein>
    <submittedName>
        <fullName evidence="2">P63C domain-containing protein</fullName>
    </submittedName>
</protein>
<sequence length="87" mass="9529">MDDVGAPPLLHRLLPDSPSARWGRFFDTRACAAFLTARNPLSAPQYFGTLTNDIVWKRIAPGVLTELKRVIPKDAKGRGQATLAQAL</sequence>
<organism evidence="2 3">
    <name type="scientific">Bradyrhizobium ottawaense</name>
    <dbReference type="NCBI Taxonomy" id="931866"/>
    <lineage>
        <taxon>Bacteria</taxon>
        <taxon>Pseudomonadati</taxon>
        <taxon>Pseudomonadota</taxon>
        <taxon>Alphaproteobacteria</taxon>
        <taxon>Hyphomicrobiales</taxon>
        <taxon>Nitrobacteraceae</taxon>
        <taxon>Bradyrhizobium</taxon>
    </lineage>
</organism>
<dbReference type="InterPro" id="IPR018874">
    <property type="entry name" value="Phage_Mx8_p63_C"/>
</dbReference>
<dbReference type="EMBL" id="LT629693">
    <property type="protein sequence ID" value="SDJ80052.1"/>
    <property type="molecule type" value="Genomic_DNA"/>
</dbReference>
<reference evidence="2 3" key="1">
    <citation type="submission" date="2016-10" db="EMBL/GenBank/DDBJ databases">
        <authorList>
            <person name="Varghese N."/>
            <person name="Submissions S."/>
        </authorList>
    </citation>
    <scope>NUCLEOTIDE SEQUENCE [LARGE SCALE GENOMIC DNA]</scope>
    <source>
        <strain evidence="2 3">GAS524</strain>
    </source>
</reference>
<evidence type="ECO:0000313" key="3">
    <source>
        <dbReference type="Proteomes" id="UP000198803"/>
    </source>
</evidence>